<dbReference type="EMBL" id="JAVRFH010000001">
    <property type="protein sequence ID" value="MDT0608697.1"/>
    <property type="molecule type" value="Genomic_DNA"/>
</dbReference>
<reference evidence="1" key="1">
    <citation type="submission" date="2024-05" db="EMBL/GenBank/DDBJ databases">
        <title>30 novel species of actinomycetes from the DSMZ collection.</title>
        <authorList>
            <person name="Nouioui I."/>
        </authorList>
    </citation>
    <scope>NUCLEOTIDE SEQUENCE</scope>
    <source>
        <strain evidence="1">DSM 40712</strain>
    </source>
</reference>
<evidence type="ECO:0008006" key="3">
    <source>
        <dbReference type="Google" id="ProtNLM"/>
    </source>
</evidence>
<proteinExistence type="predicted"/>
<name>A0ABU3AEU0_9ACTN</name>
<evidence type="ECO:0000313" key="1">
    <source>
        <dbReference type="EMBL" id="MDT0608697.1"/>
    </source>
</evidence>
<sequence length="42" mass="4882">MPTNSPVGKPGPPRRAWWKYGAAALVFEYFKTNRCQEWKRVG</sequence>
<accession>A0ABU3AEU0</accession>
<protein>
    <recommendedName>
        <fullName evidence="3">Transposase</fullName>
    </recommendedName>
</protein>
<gene>
    <name evidence="1" type="ORF">RM812_00330</name>
</gene>
<keyword evidence="2" id="KW-1185">Reference proteome</keyword>
<organism evidence="1 2">
    <name type="scientific">Streptomyces lancefieldiae</name>
    <dbReference type="NCBI Taxonomy" id="3075520"/>
    <lineage>
        <taxon>Bacteria</taxon>
        <taxon>Bacillati</taxon>
        <taxon>Actinomycetota</taxon>
        <taxon>Actinomycetes</taxon>
        <taxon>Kitasatosporales</taxon>
        <taxon>Streptomycetaceae</taxon>
        <taxon>Streptomyces</taxon>
    </lineage>
</organism>
<comment type="caution">
    <text evidence="1">The sequence shown here is derived from an EMBL/GenBank/DDBJ whole genome shotgun (WGS) entry which is preliminary data.</text>
</comment>
<evidence type="ECO:0000313" key="2">
    <source>
        <dbReference type="Proteomes" id="UP001180724"/>
    </source>
</evidence>
<dbReference type="Proteomes" id="UP001180724">
    <property type="component" value="Unassembled WGS sequence"/>
</dbReference>
<dbReference type="RefSeq" id="WP_311570292.1">
    <property type="nucleotide sequence ID" value="NZ_JAVRFH010000001.1"/>
</dbReference>